<dbReference type="InterPro" id="IPR026268">
    <property type="entry name" value="RseC"/>
</dbReference>
<dbReference type="EMBL" id="PNHP01000001">
    <property type="protein sequence ID" value="PMC82554.1"/>
    <property type="molecule type" value="Genomic_DNA"/>
</dbReference>
<evidence type="ECO:0000313" key="2">
    <source>
        <dbReference type="EMBL" id="PMC82554.1"/>
    </source>
</evidence>
<name>A0A2N6UL83_9FIRM</name>
<proteinExistence type="predicted"/>
<comment type="caution">
    <text evidence="2">The sequence shown here is derived from an EMBL/GenBank/DDBJ whole genome shotgun (WGS) entry which is preliminary data.</text>
</comment>
<dbReference type="PIRSF" id="PIRSF004923">
    <property type="entry name" value="RseC"/>
    <property type="match status" value="1"/>
</dbReference>
<evidence type="ECO:0000313" key="3">
    <source>
        <dbReference type="Proteomes" id="UP000235658"/>
    </source>
</evidence>
<dbReference type="PANTHER" id="PTHR35867">
    <property type="entry name" value="PROTEIN RSEC"/>
    <property type="match status" value="1"/>
</dbReference>
<dbReference type="Proteomes" id="UP000235658">
    <property type="component" value="Unassembled WGS sequence"/>
</dbReference>
<gene>
    <name evidence="2" type="ORF">CJ192_02145</name>
</gene>
<sequence length="137" mass="15393">MQTISKKGIVVENLNGNVKVMIQKESGCGSCSSCGGCEIKPSYYTTFTNENLNPGDFVYLDSDIKTVNRLSYFTYLFPVFMMITGAVLANTIFKNAIQDNNLLTVLFIFIFLALSILVLRFMDKGYENKEIITLRKA</sequence>
<evidence type="ECO:0000256" key="1">
    <source>
        <dbReference type="SAM" id="Phobius"/>
    </source>
</evidence>
<dbReference type="InterPro" id="IPR007359">
    <property type="entry name" value="SigmaE_reg_RseC_MucC"/>
</dbReference>
<dbReference type="PANTHER" id="PTHR35867:SF1">
    <property type="entry name" value="PROTEIN RSEC"/>
    <property type="match status" value="1"/>
</dbReference>
<dbReference type="GeneID" id="84577979"/>
<accession>A0A2N6UL83</accession>
<dbReference type="Pfam" id="PF04246">
    <property type="entry name" value="RseC_MucC"/>
    <property type="match status" value="1"/>
</dbReference>
<organism evidence="2 3">
    <name type="scientific">Anaerococcus hydrogenalis</name>
    <dbReference type="NCBI Taxonomy" id="33029"/>
    <lineage>
        <taxon>Bacteria</taxon>
        <taxon>Bacillati</taxon>
        <taxon>Bacillota</taxon>
        <taxon>Tissierellia</taxon>
        <taxon>Tissierellales</taxon>
        <taxon>Peptoniphilaceae</taxon>
        <taxon>Anaerococcus</taxon>
    </lineage>
</organism>
<dbReference type="RefSeq" id="WP_102197591.1">
    <property type="nucleotide sequence ID" value="NZ_CAUPDS010000001.1"/>
</dbReference>
<dbReference type="AlphaFoldDB" id="A0A2N6UL83"/>
<feature type="transmembrane region" description="Helical" evidence="1">
    <location>
        <begin position="72"/>
        <end position="93"/>
    </location>
</feature>
<keyword evidence="1" id="KW-0812">Transmembrane</keyword>
<keyword evidence="1" id="KW-0472">Membrane</keyword>
<protein>
    <submittedName>
        <fullName evidence="2">Fis family transcriptional regulator</fullName>
    </submittedName>
</protein>
<reference evidence="2 3" key="1">
    <citation type="submission" date="2017-09" db="EMBL/GenBank/DDBJ databases">
        <title>Bacterial strain isolated from the female urinary microbiota.</title>
        <authorList>
            <person name="Thomas-White K."/>
            <person name="Kumar N."/>
            <person name="Forster S."/>
            <person name="Putonti C."/>
            <person name="Lawley T."/>
            <person name="Wolfe A.J."/>
        </authorList>
    </citation>
    <scope>NUCLEOTIDE SEQUENCE [LARGE SCALE GENOMIC DNA]</scope>
    <source>
        <strain evidence="2 3">UMB0204</strain>
    </source>
</reference>
<keyword evidence="1" id="KW-1133">Transmembrane helix</keyword>
<feature type="transmembrane region" description="Helical" evidence="1">
    <location>
        <begin position="105"/>
        <end position="122"/>
    </location>
</feature>